<keyword evidence="2" id="KW-1185">Reference proteome</keyword>
<name>A0ACB8D2P3_DERSI</name>
<gene>
    <name evidence="1" type="ORF">HPB49_005427</name>
</gene>
<reference evidence="1" key="1">
    <citation type="submission" date="2020-05" db="EMBL/GenBank/DDBJ databases">
        <title>Large-scale comparative analyses of tick genomes elucidate their genetic diversity and vector capacities.</title>
        <authorList>
            <person name="Jia N."/>
            <person name="Wang J."/>
            <person name="Shi W."/>
            <person name="Du L."/>
            <person name="Sun Y."/>
            <person name="Zhan W."/>
            <person name="Jiang J."/>
            <person name="Wang Q."/>
            <person name="Zhang B."/>
            <person name="Ji P."/>
            <person name="Sakyi L.B."/>
            <person name="Cui X."/>
            <person name="Yuan T."/>
            <person name="Jiang B."/>
            <person name="Yang W."/>
            <person name="Lam T.T.-Y."/>
            <person name="Chang Q."/>
            <person name="Ding S."/>
            <person name="Wang X."/>
            <person name="Zhu J."/>
            <person name="Ruan X."/>
            <person name="Zhao L."/>
            <person name="Wei J."/>
            <person name="Que T."/>
            <person name="Du C."/>
            <person name="Cheng J."/>
            <person name="Dai P."/>
            <person name="Han X."/>
            <person name="Huang E."/>
            <person name="Gao Y."/>
            <person name="Liu J."/>
            <person name="Shao H."/>
            <person name="Ye R."/>
            <person name="Li L."/>
            <person name="Wei W."/>
            <person name="Wang X."/>
            <person name="Wang C."/>
            <person name="Yang T."/>
            <person name="Huo Q."/>
            <person name="Li W."/>
            <person name="Guo W."/>
            <person name="Chen H."/>
            <person name="Zhou L."/>
            <person name="Ni X."/>
            <person name="Tian J."/>
            <person name="Zhou Y."/>
            <person name="Sheng Y."/>
            <person name="Liu T."/>
            <person name="Pan Y."/>
            <person name="Xia L."/>
            <person name="Li J."/>
            <person name="Zhao F."/>
            <person name="Cao W."/>
        </authorList>
    </citation>
    <scope>NUCLEOTIDE SEQUENCE</scope>
    <source>
        <strain evidence="1">Dsil-2018</strain>
    </source>
</reference>
<dbReference type="EMBL" id="CM023472">
    <property type="protein sequence ID" value="KAH7958812.1"/>
    <property type="molecule type" value="Genomic_DNA"/>
</dbReference>
<evidence type="ECO:0000313" key="1">
    <source>
        <dbReference type="EMBL" id="KAH7958812.1"/>
    </source>
</evidence>
<evidence type="ECO:0000313" key="2">
    <source>
        <dbReference type="Proteomes" id="UP000821865"/>
    </source>
</evidence>
<protein>
    <submittedName>
        <fullName evidence="1">Uncharacterized protein</fullName>
    </submittedName>
</protein>
<sequence>MGSDDSMDDGSGPSNPKQAKQTRKKFVKLFRSEWLSLPEFKGWLVEHTTTEAKCKACGVTIKCAHLAASAAAACLPRTLEEMLHSIVNYVSGSAKRSAIIVEIQQLFRMEKHKLLKPSNTRWLALFNCVNRLLEQWTALEHFFLAARVEDKLLSADRCLEAMRNPYIQAYLFFLRFSLKSITVFNALFQSEKVLVHTLHHESEKLIKNFLLNFVTAKQLQRKGCDVNENDPGTYVPLEQVYIGSECEEQLAVIEGDIAGKSEFRKRCLQFYVTVVQQLKSRLPYKDLLIKEI</sequence>
<organism evidence="1 2">
    <name type="scientific">Dermacentor silvarum</name>
    <name type="common">Tick</name>
    <dbReference type="NCBI Taxonomy" id="543639"/>
    <lineage>
        <taxon>Eukaryota</taxon>
        <taxon>Metazoa</taxon>
        <taxon>Ecdysozoa</taxon>
        <taxon>Arthropoda</taxon>
        <taxon>Chelicerata</taxon>
        <taxon>Arachnida</taxon>
        <taxon>Acari</taxon>
        <taxon>Parasitiformes</taxon>
        <taxon>Ixodida</taxon>
        <taxon>Ixodoidea</taxon>
        <taxon>Ixodidae</taxon>
        <taxon>Rhipicephalinae</taxon>
        <taxon>Dermacentor</taxon>
    </lineage>
</organism>
<dbReference type="Proteomes" id="UP000821865">
    <property type="component" value="Chromosome 3"/>
</dbReference>
<proteinExistence type="predicted"/>
<comment type="caution">
    <text evidence="1">The sequence shown here is derived from an EMBL/GenBank/DDBJ whole genome shotgun (WGS) entry which is preliminary data.</text>
</comment>
<accession>A0ACB8D2P3</accession>